<gene>
    <name evidence="2" type="ORF">GCM10009838_61580</name>
</gene>
<dbReference type="EMBL" id="BAAAQM010000043">
    <property type="protein sequence ID" value="GAA1990180.1"/>
    <property type="molecule type" value="Genomic_DNA"/>
</dbReference>
<feature type="compositionally biased region" description="Basic and acidic residues" evidence="1">
    <location>
        <begin position="79"/>
        <end position="88"/>
    </location>
</feature>
<protein>
    <submittedName>
        <fullName evidence="2">Uncharacterized protein</fullName>
    </submittedName>
</protein>
<organism evidence="2 3">
    <name type="scientific">Catenulispora subtropica</name>
    <dbReference type="NCBI Taxonomy" id="450798"/>
    <lineage>
        <taxon>Bacteria</taxon>
        <taxon>Bacillati</taxon>
        <taxon>Actinomycetota</taxon>
        <taxon>Actinomycetes</taxon>
        <taxon>Catenulisporales</taxon>
        <taxon>Catenulisporaceae</taxon>
        <taxon>Catenulispora</taxon>
    </lineage>
</organism>
<evidence type="ECO:0000256" key="1">
    <source>
        <dbReference type="SAM" id="MobiDB-lite"/>
    </source>
</evidence>
<dbReference type="Proteomes" id="UP001499854">
    <property type="component" value="Unassembled WGS sequence"/>
</dbReference>
<comment type="caution">
    <text evidence="2">The sequence shown here is derived from an EMBL/GenBank/DDBJ whole genome shotgun (WGS) entry which is preliminary data.</text>
</comment>
<proteinExistence type="predicted"/>
<sequence length="88" mass="9632">MVTRAGTVKLSALPLYVNVHFVTAPLTTHELAADAGAARNGTRAKGRLIVMLVLMASPRRRRRARRRLRSNTPTMAVAARDEVTATDH</sequence>
<name>A0ABP5E518_9ACTN</name>
<evidence type="ECO:0000313" key="2">
    <source>
        <dbReference type="EMBL" id="GAA1990180.1"/>
    </source>
</evidence>
<reference evidence="3" key="1">
    <citation type="journal article" date="2019" name="Int. J. Syst. Evol. Microbiol.">
        <title>The Global Catalogue of Microorganisms (GCM) 10K type strain sequencing project: providing services to taxonomists for standard genome sequencing and annotation.</title>
        <authorList>
            <consortium name="The Broad Institute Genomics Platform"/>
            <consortium name="The Broad Institute Genome Sequencing Center for Infectious Disease"/>
            <person name="Wu L."/>
            <person name="Ma J."/>
        </authorList>
    </citation>
    <scope>NUCLEOTIDE SEQUENCE [LARGE SCALE GENOMIC DNA]</scope>
    <source>
        <strain evidence="3">JCM 16013</strain>
    </source>
</reference>
<evidence type="ECO:0000313" key="3">
    <source>
        <dbReference type="Proteomes" id="UP001499854"/>
    </source>
</evidence>
<feature type="region of interest" description="Disordered" evidence="1">
    <location>
        <begin position="61"/>
        <end position="88"/>
    </location>
</feature>
<accession>A0ABP5E518</accession>
<keyword evidence="3" id="KW-1185">Reference proteome</keyword>